<dbReference type="InterPro" id="IPR003838">
    <property type="entry name" value="ABC3_permease_C"/>
</dbReference>
<reference evidence="14 15" key="1">
    <citation type="submission" date="2018-10" db="EMBL/GenBank/DDBJ databases">
        <title>Genomic Encyclopedia of Type Strains, Phase IV (KMG-IV): sequencing the most valuable type-strain genomes for metagenomic binning, comparative biology and taxonomic classification.</title>
        <authorList>
            <person name="Goeker M."/>
        </authorList>
    </citation>
    <scope>NUCLEOTIDE SEQUENCE [LARGE SCALE GENOMIC DNA]</scope>
    <source>
        <strain evidence="14 15">DSM 22653</strain>
    </source>
</reference>
<keyword evidence="5 10" id="KW-0132">Cell division</keyword>
<comment type="subcellular location">
    <subcellularLocation>
        <location evidence="1">Cell membrane</location>
        <topology evidence="1">Multi-pass membrane protein</topology>
    </subcellularLocation>
</comment>
<sequence length="297" mass="33041">MKPRTLFRHLRETGKNLWRHRFHTLATLSTLAVTLFLVGAVYLLVQNVDNLSREVEGEVVIRVFAPVGAKAEEVERLEAALKALPGVASVAYISPQEGLERLSERYGPELKDIFVQDIRAEETLPPSFVVRASEPREVPELAAAIEGLPGVDAVRYGAEWVDKLFVWTSILRSTAFVLLALLAFTAVYLIMNTVRLTIYMRREEVELMRLVGATGLYIRLPFFFEGLILGTLGALVPFFLLAEGYRALVRYVQENFAFIPLLTPEAVQGTLLFLLLGVGVGIGAGGSLLSIRRYLHV</sequence>
<evidence type="ECO:0000256" key="10">
    <source>
        <dbReference type="PIRNR" id="PIRNR003097"/>
    </source>
</evidence>
<evidence type="ECO:0000256" key="11">
    <source>
        <dbReference type="SAM" id="Phobius"/>
    </source>
</evidence>
<evidence type="ECO:0000313" key="14">
    <source>
        <dbReference type="EMBL" id="RKQ85471.1"/>
    </source>
</evidence>
<evidence type="ECO:0000259" key="12">
    <source>
        <dbReference type="Pfam" id="PF02687"/>
    </source>
</evidence>
<evidence type="ECO:0000256" key="3">
    <source>
        <dbReference type="ARBA" id="ARBA00021907"/>
    </source>
</evidence>
<keyword evidence="8 10" id="KW-0472">Membrane</keyword>
<dbReference type="RefSeq" id="WP_121444142.1">
    <property type="nucleotide sequence ID" value="NZ_RBIJ01000002.1"/>
</dbReference>
<protein>
    <recommendedName>
        <fullName evidence="3 10">Cell division protein FtsX</fullName>
    </recommendedName>
</protein>
<organism evidence="14 15">
    <name type="scientific">Brockia lithotrophica</name>
    <dbReference type="NCBI Taxonomy" id="933949"/>
    <lineage>
        <taxon>Bacteria</taxon>
        <taxon>Bacillati</taxon>
        <taxon>Bacillota</taxon>
        <taxon>Bacilli</taxon>
        <taxon>Bacillales</taxon>
        <taxon>Bacillales Family X. Incertae Sedis</taxon>
        <taxon>Brockia</taxon>
    </lineage>
</organism>
<feature type="transmembrane region" description="Helical" evidence="11">
    <location>
        <begin position="170"/>
        <end position="191"/>
    </location>
</feature>
<keyword evidence="6 11" id="KW-0812">Transmembrane</keyword>
<dbReference type="GO" id="GO:0051301">
    <property type="term" value="P:cell division"/>
    <property type="evidence" value="ECO:0007669"/>
    <property type="project" value="UniProtKB-KW"/>
</dbReference>
<dbReference type="OrthoDB" id="9812531at2"/>
<keyword evidence="7 11" id="KW-1133">Transmembrane helix</keyword>
<accession>A0A660KVU8</accession>
<keyword evidence="9 10" id="KW-0131">Cell cycle</keyword>
<keyword evidence="15" id="KW-1185">Reference proteome</keyword>
<evidence type="ECO:0000256" key="1">
    <source>
        <dbReference type="ARBA" id="ARBA00004651"/>
    </source>
</evidence>
<comment type="similarity">
    <text evidence="2 10">Belongs to the ABC-4 integral membrane protein family. FtsX subfamily.</text>
</comment>
<dbReference type="Gene3D" id="3.30.70.3040">
    <property type="match status" value="1"/>
</dbReference>
<dbReference type="Proteomes" id="UP000267019">
    <property type="component" value="Unassembled WGS sequence"/>
</dbReference>
<dbReference type="PANTHER" id="PTHR47755">
    <property type="entry name" value="CELL DIVISION PROTEIN FTSX"/>
    <property type="match status" value="1"/>
</dbReference>
<dbReference type="GO" id="GO:0005886">
    <property type="term" value="C:plasma membrane"/>
    <property type="evidence" value="ECO:0007669"/>
    <property type="project" value="UniProtKB-SubCell"/>
</dbReference>
<dbReference type="AlphaFoldDB" id="A0A660KVU8"/>
<dbReference type="PIRSF" id="PIRSF003097">
    <property type="entry name" value="FtsX"/>
    <property type="match status" value="1"/>
</dbReference>
<evidence type="ECO:0000256" key="9">
    <source>
        <dbReference type="ARBA" id="ARBA00023306"/>
    </source>
</evidence>
<feature type="transmembrane region" description="Helical" evidence="11">
    <location>
        <begin position="271"/>
        <end position="291"/>
    </location>
</feature>
<evidence type="ECO:0000256" key="6">
    <source>
        <dbReference type="ARBA" id="ARBA00022692"/>
    </source>
</evidence>
<keyword evidence="4 10" id="KW-1003">Cell membrane</keyword>
<evidence type="ECO:0000256" key="8">
    <source>
        <dbReference type="ARBA" id="ARBA00023136"/>
    </source>
</evidence>
<dbReference type="PANTHER" id="PTHR47755:SF1">
    <property type="entry name" value="CELL DIVISION PROTEIN FTSX"/>
    <property type="match status" value="1"/>
</dbReference>
<dbReference type="InterPro" id="IPR004513">
    <property type="entry name" value="FtsX"/>
</dbReference>
<comment type="caution">
    <text evidence="14">The sequence shown here is derived from an EMBL/GenBank/DDBJ whole genome shotgun (WGS) entry which is preliminary data.</text>
</comment>
<evidence type="ECO:0000256" key="5">
    <source>
        <dbReference type="ARBA" id="ARBA00022618"/>
    </source>
</evidence>
<dbReference type="InterPro" id="IPR058204">
    <property type="entry name" value="FtsX_firmicutes-type"/>
</dbReference>
<gene>
    <name evidence="14" type="ORF">C7438_0865</name>
</gene>
<evidence type="ECO:0000313" key="15">
    <source>
        <dbReference type="Proteomes" id="UP000267019"/>
    </source>
</evidence>
<feature type="transmembrane region" description="Helical" evidence="11">
    <location>
        <begin position="21"/>
        <end position="45"/>
    </location>
</feature>
<dbReference type="EMBL" id="RBIJ01000002">
    <property type="protein sequence ID" value="RKQ85471.1"/>
    <property type="molecule type" value="Genomic_DNA"/>
</dbReference>
<feature type="domain" description="FtsX extracellular" evidence="13">
    <location>
        <begin position="59"/>
        <end position="154"/>
    </location>
</feature>
<comment type="function">
    <text evidence="10">Part of the ABC transporter FtsEX involved in asymmetric cellular division facilitating the initiation of sporulation.</text>
</comment>
<evidence type="ECO:0000256" key="4">
    <source>
        <dbReference type="ARBA" id="ARBA00022475"/>
    </source>
</evidence>
<dbReference type="InterPro" id="IPR040690">
    <property type="entry name" value="FtsX_ECD"/>
</dbReference>
<evidence type="ECO:0000256" key="2">
    <source>
        <dbReference type="ARBA" id="ARBA00007379"/>
    </source>
</evidence>
<evidence type="ECO:0000259" key="13">
    <source>
        <dbReference type="Pfam" id="PF18075"/>
    </source>
</evidence>
<dbReference type="NCBIfam" id="NF038347">
    <property type="entry name" value="FtsX_Gpos"/>
    <property type="match status" value="1"/>
</dbReference>
<dbReference type="Pfam" id="PF18075">
    <property type="entry name" value="FtsX_ECD"/>
    <property type="match status" value="1"/>
</dbReference>
<name>A0A660KVU8_9BACL</name>
<dbReference type="Pfam" id="PF02687">
    <property type="entry name" value="FtsX"/>
    <property type="match status" value="1"/>
</dbReference>
<feature type="transmembrane region" description="Helical" evidence="11">
    <location>
        <begin position="216"/>
        <end position="240"/>
    </location>
</feature>
<proteinExistence type="inferred from homology"/>
<feature type="domain" description="ABC3 transporter permease C-terminal" evidence="12">
    <location>
        <begin position="177"/>
        <end position="296"/>
    </location>
</feature>
<evidence type="ECO:0000256" key="7">
    <source>
        <dbReference type="ARBA" id="ARBA00022989"/>
    </source>
</evidence>